<comment type="caution">
    <text evidence="2">The sequence shown here is derived from an EMBL/GenBank/DDBJ whole genome shotgun (WGS) entry which is preliminary data.</text>
</comment>
<dbReference type="PROSITE" id="PS50878">
    <property type="entry name" value="RT_POL"/>
    <property type="match status" value="1"/>
</dbReference>
<proteinExistence type="predicted"/>
<feature type="non-terminal residue" evidence="2">
    <location>
        <position position="1"/>
    </location>
</feature>
<evidence type="ECO:0000259" key="1">
    <source>
        <dbReference type="PROSITE" id="PS50878"/>
    </source>
</evidence>
<name>V6TPY3_GIAIN</name>
<evidence type="ECO:0000313" key="3">
    <source>
        <dbReference type="Proteomes" id="UP000018040"/>
    </source>
</evidence>
<reference evidence="3" key="1">
    <citation type="submission" date="2012-02" db="EMBL/GenBank/DDBJ databases">
        <title>Genome sequencing of Giardia lamblia Genotypes A2 and B isolates (DH and GS) and comparative analysis with the genomes of Genotypes A1 and E (WB and Pig).</title>
        <authorList>
            <person name="Adam R."/>
            <person name="Dahlstrom E."/>
            <person name="Martens C."/>
            <person name="Bruno D."/>
            <person name="Barbian K."/>
            <person name="Porcella S.F."/>
            <person name="Nash T."/>
        </authorList>
    </citation>
    <scope>NUCLEOTIDE SEQUENCE</scope>
    <source>
        <strain evidence="3">GS</strain>
    </source>
</reference>
<dbReference type="InterPro" id="IPR000477">
    <property type="entry name" value="RT_dom"/>
</dbReference>
<protein>
    <submittedName>
        <fullName evidence="2">Reverse transcriptase</fullName>
    </submittedName>
</protein>
<dbReference type="OrthoDB" id="410104at2759"/>
<keyword evidence="2" id="KW-0548">Nucleotidyltransferase</keyword>
<keyword evidence="2" id="KW-0808">Transferase</keyword>
<dbReference type="EMBL" id="AHHH01000176">
    <property type="protein sequence ID" value="ESU40766.1"/>
    <property type="molecule type" value="Genomic_DNA"/>
</dbReference>
<keyword evidence="2" id="KW-0695">RNA-directed DNA polymerase</keyword>
<sequence>VRPPPPEPTQNMDIPVKITEEEVIRAVRSMGLSKSPGPAHWRILIQVQGVPEILAQAFNEIFCAAHRRGYRALYEFRLVLIPKDEEGNKYRPVAISETIMMAFHKIVLRTQILAFLETEQIAFRLNAHAVGVRMAYMEMQRDGTQAVSLDIANTFSSIPREGILRGLDQANVPLVLRNYIEAFLPMRHAAHLDSVPCGAR</sequence>
<feature type="domain" description="Reverse transcriptase" evidence="1">
    <location>
        <begin position="62"/>
        <end position="200"/>
    </location>
</feature>
<dbReference type="Proteomes" id="UP000018040">
    <property type="component" value="Unassembled WGS sequence"/>
</dbReference>
<dbReference type="VEuPathDB" id="GiardiaDB:GL50581_3092"/>
<reference evidence="2 3" key="2">
    <citation type="journal article" date="2013" name="Genome Biol. Evol.">
        <title>Genome sequencing of Giardia lamblia genotypes A2 and B isolates (DH and GS) and comparative analysis with the genomes of genotypes A1 and E (WB and Pig).</title>
        <authorList>
            <person name="Adam R.D."/>
            <person name="Dahlstrom E.W."/>
            <person name="Martens C.A."/>
            <person name="Bruno D.P."/>
            <person name="Barbian K.D."/>
            <person name="Ricklefs S.M."/>
            <person name="Hernandez M.M."/>
            <person name="Narla N.P."/>
            <person name="Patel R.B."/>
            <person name="Porcella S.F."/>
            <person name="Nash T.E."/>
        </authorList>
    </citation>
    <scope>NUCLEOTIDE SEQUENCE [LARGE SCALE GENOMIC DNA]</scope>
    <source>
        <strain evidence="2 3">GS</strain>
    </source>
</reference>
<dbReference type="VEuPathDB" id="GiardiaDB:QR46_4912"/>
<dbReference type="GO" id="GO:0003964">
    <property type="term" value="F:RNA-directed DNA polymerase activity"/>
    <property type="evidence" value="ECO:0007669"/>
    <property type="project" value="UniProtKB-KW"/>
</dbReference>
<accession>V6TPY3</accession>
<dbReference type="VEuPathDB" id="GiardiaDB:DHA2_154699"/>
<dbReference type="AlphaFoldDB" id="V6TPY3"/>
<organism evidence="2 3">
    <name type="scientific">Giardia intestinalis</name>
    <name type="common">Giardia lamblia</name>
    <dbReference type="NCBI Taxonomy" id="5741"/>
    <lineage>
        <taxon>Eukaryota</taxon>
        <taxon>Metamonada</taxon>
        <taxon>Diplomonadida</taxon>
        <taxon>Hexamitidae</taxon>
        <taxon>Giardiinae</taxon>
        <taxon>Giardia</taxon>
    </lineage>
</organism>
<gene>
    <name evidence="2" type="ORF">GSB_154368</name>
</gene>
<evidence type="ECO:0000313" key="2">
    <source>
        <dbReference type="EMBL" id="ESU40766.1"/>
    </source>
</evidence>